<reference evidence="2 3" key="1">
    <citation type="submission" date="2022-08" db="EMBL/GenBank/DDBJ databases">
        <title>Reclassification of Massilia species as members of the genera Telluria, Duganella, Pseudoduganella, Mokoshia gen. nov. and Zemynaea gen. nov. using orthogonal and non-orthogonal genome-based approaches.</title>
        <authorList>
            <person name="Bowman J.P."/>
        </authorList>
    </citation>
    <scope>NUCLEOTIDE SEQUENCE [LARGE SCALE GENOMIC DNA]</scope>
    <source>
        <strain evidence="2 3">JCM 31607</strain>
    </source>
</reference>
<keyword evidence="3" id="KW-1185">Reference proteome</keyword>
<sequence length="74" mass="7987">MSFTETMIHGLSIAEALRGLLVVSIVVGTLLVFRPLLKGIGRAAALLVQQRILARAELAQRRTLHAERALAARG</sequence>
<organism evidence="2 3">
    <name type="scientific">Massilia solisilvae</name>
    <dbReference type="NCBI Taxonomy" id="1811225"/>
    <lineage>
        <taxon>Bacteria</taxon>
        <taxon>Pseudomonadati</taxon>
        <taxon>Pseudomonadota</taxon>
        <taxon>Betaproteobacteria</taxon>
        <taxon>Burkholderiales</taxon>
        <taxon>Oxalobacteraceae</taxon>
        <taxon>Telluria group</taxon>
        <taxon>Massilia</taxon>
    </lineage>
</organism>
<accession>A0ABT2BMT6</accession>
<dbReference type="EMBL" id="JANUGV010000005">
    <property type="protein sequence ID" value="MCS0609814.1"/>
    <property type="molecule type" value="Genomic_DNA"/>
</dbReference>
<gene>
    <name evidence="2" type="ORF">NX773_16740</name>
</gene>
<evidence type="ECO:0000256" key="1">
    <source>
        <dbReference type="SAM" id="Phobius"/>
    </source>
</evidence>
<keyword evidence="1" id="KW-0472">Membrane</keyword>
<evidence type="ECO:0000313" key="3">
    <source>
        <dbReference type="Proteomes" id="UP001205861"/>
    </source>
</evidence>
<comment type="caution">
    <text evidence="2">The sequence shown here is derived from an EMBL/GenBank/DDBJ whole genome shotgun (WGS) entry which is preliminary data.</text>
</comment>
<name>A0ABT2BMT6_9BURK</name>
<protein>
    <submittedName>
        <fullName evidence="2">Uncharacterized protein</fullName>
    </submittedName>
</protein>
<feature type="transmembrane region" description="Helical" evidence="1">
    <location>
        <begin position="16"/>
        <end position="33"/>
    </location>
</feature>
<keyword evidence="1" id="KW-1133">Transmembrane helix</keyword>
<evidence type="ECO:0000313" key="2">
    <source>
        <dbReference type="EMBL" id="MCS0609814.1"/>
    </source>
</evidence>
<keyword evidence="1" id="KW-0812">Transmembrane</keyword>
<proteinExistence type="predicted"/>
<dbReference type="RefSeq" id="WP_258822807.1">
    <property type="nucleotide sequence ID" value="NZ_JANUGV010000005.1"/>
</dbReference>
<dbReference type="Proteomes" id="UP001205861">
    <property type="component" value="Unassembled WGS sequence"/>
</dbReference>